<evidence type="ECO:0000256" key="1">
    <source>
        <dbReference type="ARBA" id="ARBA00009903"/>
    </source>
</evidence>
<evidence type="ECO:0000256" key="2">
    <source>
        <dbReference type="ARBA" id="ARBA00012513"/>
    </source>
</evidence>
<evidence type="ECO:0000259" key="9">
    <source>
        <dbReference type="PROSITE" id="PS51285"/>
    </source>
</evidence>
<dbReference type="EC" id="2.7.11.1" evidence="2"/>
<dbReference type="SUPFAM" id="SSF56112">
    <property type="entry name" value="Protein kinase-like (PK-like)"/>
    <property type="match status" value="1"/>
</dbReference>
<keyword evidence="11" id="KW-1185">Reference proteome</keyword>
<name>A0AAD5UFW8_9FUNG</name>
<dbReference type="FunFam" id="3.30.200.20:FF:000042">
    <property type="entry name" value="Aurora kinase A"/>
    <property type="match status" value="1"/>
</dbReference>
<keyword evidence="3" id="KW-0723">Serine/threonine-protein kinase</keyword>
<dbReference type="SMART" id="SM00220">
    <property type="entry name" value="S_TKc"/>
    <property type="match status" value="1"/>
</dbReference>
<accession>A0AAD5UFW8</accession>
<sequence length="476" mass="54433">MTERTLKKSKSIMDFFKREKEEVVEPKLKKQSSMSKIGSIFKNNNSTLLRKAQSQMFREKKIVEEDSDSSFSCSTPTEVVSEDINHSRWVITNIRSSTASTLVTTKYKISHSSGSTHLTSTDITPKDFEKIQIIGKGDVGRVFLVRNKLDQKLYAMKVLYKNEMIKRNKINRVMAEQEILATVNHPFIVPLYHSFQTVDNLYFVTEYCSGGEFFRTLQGLPNKCLIEEHAKFYAAEVICALEFLHLIGYIYRDLKPENILLHHTGHIMLADFDLSKPSKAARKPMVVKKNISIKKGNQQNTIIDTKACTATIRTNSFVGTEEYIAPEVIRGHGHSSNVDWWTLGVLIYEMLGANRNFTFNNVLHLKVSFPKTANPVSATCKQLIRELLIKDEYTRLGSRAGAADVKAHAWFKNTHWALLRNTTPPIVPILSGPLDTSRFRKIRESKSFDFEKEKLLDESETKNPFANFESVHIQRD</sequence>
<dbReference type="PROSITE" id="PS00108">
    <property type="entry name" value="PROTEIN_KINASE_ST"/>
    <property type="match status" value="1"/>
</dbReference>
<evidence type="ECO:0000313" key="10">
    <source>
        <dbReference type="EMBL" id="KAJ3254624.1"/>
    </source>
</evidence>
<dbReference type="EMBL" id="JADGKB010000081">
    <property type="protein sequence ID" value="KAJ3254624.1"/>
    <property type="molecule type" value="Genomic_DNA"/>
</dbReference>
<evidence type="ECO:0000313" key="11">
    <source>
        <dbReference type="Proteomes" id="UP001210925"/>
    </source>
</evidence>
<evidence type="ECO:0000256" key="5">
    <source>
        <dbReference type="ARBA" id="ARBA00022741"/>
    </source>
</evidence>
<reference evidence="10" key="1">
    <citation type="submission" date="2020-05" db="EMBL/GenBank/DDBJ databases">
        <title>Phylogenomic resolution of chytrid fungi.</title>
        <authorList>
            <person name="Stajich J.E."/>
            <person name="Amses K."/>
            <person name="Simmons R."/>
            <person name="Seto K."/>
            <person name="Myers J."/>
            <person name="Bonds A."/>
            <person name="Quandt C.A."/>
            <person name="Barry K."/>
            <person name="Liu P."/>
            <person name="Grigoriev I."/>
            <person name="Longcore J.E."/>
            <person name="James T.Y."/>
        </authorList>
    </citation>
    <scope>NUCLEOTIDE SEQUENCE</scope>
    <source>
        <strain evidence="10">PLAUS21</strain>
    </source>
</reference>
<evidence type="ECO:0000256" key="6">
    <source>
        <dbReference type="ARBA" id="ARBA00022777"/>
    </source>
</evidence>
<keyword evidence="5" id="KW-0547">Nucleotide-binding</keyword>
<dbReference type="PANTHER" id="PTHR45637">
    <property type="entry name" value="FLIPPASE KINASE 1-RELATED"/>
    <property type="match status" value="1"/>
</dbReference>
<dbReference type="GO" id="GO:0004674">
    <property type="term" value="F:protein serine/threonine kinase activity"/>
    <property type="evidence" value="ECO:0007669"/>
    <property type="project" value="UniProtKB-KW"/>
</dbReference>
<feature type="domain" description="Protein kinase" evidence="8">
    <location>
        <begin position="128"/>
        <end position="411"/>
    </location>
</feature>
<comment type="similarity">
    <text evidence="1">Belongs to the protein kinase superfamily. AGC Ser/Thr protein kinase family.</text>
</comment>
<dbReference type="InterPro" id="IPR000961">
    <property type="entry name" value="AGC-kinase_C"/>
</dbReference>
<dbReference type="Proteomes" id="UP001210925">
    <property type="component" value="Unassembled WGS sequence"/>
</dbReference>
<dbReference type="Gene3D" id="3.30.200.20">
    <property type="entry name" value="Phosphorylase Kinase, domain 1"/>
    <property type="match status" value="1"/>
</dbReference>
<dbReference type="PROSITE" id="PS50011">
    <property type="entry name" value="PROTEIN_KINASE_DOM"/>
    <property type="match status" value="1"/>
</dbReference>
<dbReference type="Gene3D" id="1.10.510.10">
    <property type="entry name" value="Transferase(Phosphotransferase) domain 1"/>
    <property type="match status" value="1"/>
</dbReference>
<dbReference type="PROSITE" id="PS51285">
    <property type="entry name" value="AGC_KINASE_CTER"/>
    <property type="match status" value="1"/>
</dbReference>
<dbReference type="InterPro" id="IPR008271">
    <property type="entry name" value="Ser/Thr_kinase_AS"/>
</dbReference>
<dbReference type="Pfam" id="PF00069">
    <property type="entry name" value="Pkinase"/>
    <property type="match status" value="1"/>
</dbReference>
<keyword evidence="7" id="KW-0067">ATP-binding</keyword>
<keyword evidence="4" id="KW-0808">Transferase</keyword>
<evidence type="ECO:0000256" key="4">
    <source>
        <dbReference type="ARBA" id="ARBA00022679"/>
    </source>
</evidence>
<dbReference type="InterPro" id="IPR011009">
    <property type="entry name" value="Kinase-like_dom_sf"/>
</dbReference>
<evidence type="ECO:0000259" key="8">
    <source>
        <dbReference type="PROSITE" id="PS50011"/>
    </source>
</evidence>
<proteinExistence type="inferred from homology"/>
<dbReference type="CDD" id="cd05574">
    <property type="entry name" value="STKc_phototropin_like"/>
    <property type="match status" value="1"/>
</dbReference>
<dbReference type="GO" id="GO:0005524">
    <property type="term" value="F:ATP binding"/>
    <property type="evidence" value="ECO:0007669"/>
    <property type="project" value="UniProtKB-KW"/>
</dbReference>
<feature type="domain" description="AGC-kinase C-terminal" evidence="9">
    <location>
        <begin position="412"/>
        <end position="476"/>
    </location>
</feature>
<protein>
    <recommendedName>
        <fullName evidence="2">non-specific serine/threonine protein kinase</fullName>
        <ecNumber evidence="2">2.7.11.1</ecNumber>
    </recommendedName>
</protein>
<evidence type="ECO:0000256" key="7">
    <source>
        <dbReference type="ARBA" id="ARBA00022840"/>
    </source>
</evidence>
<keyword evidence="6" id="KW-0418">Kinase</keyword>
<organism evidence="10 11">
    <name type="scientific">Boothiomyces macroporosus</name>
    <dbReference type="NCBI Taxonomy" id="261099"/>
    <lineage>
        <taxon>Eukaryota</taxon>
        <taxon>Fungi</taxon>
        <taxon>Fungi incertae sedis</taxon>
        <taxon>Chytridiomycota</taxon>
        <taxon>Chytridiomycota incertae sedis</taxon>
        <taxon>Chytridiomycetes</taxon>
        <taxon>Rhizophydiales</taxon>
        <taxon>Terramycetaceae</taxon>
        <taxon>Boothiomyces</taxon>
    </lineage>
</organism>
<evidence type="ECO:0000256" key="3">
    <source>
        <dbReference type="ARBA" id="ARBA00022527"/>
    </source>
</evidence>
<gene>
    <name evidence="10" type="ORF">HK103_007034</name>
</gene>
<comment type="caution">
    <text evidence="10">The sequence shown here is derived from an EMBL/GenBank/DDBJ whole genome shotgun (WGS) entry which is preliminary data.</text>
</comment>
<dbReference type="InterPro" id="IPR000719">
    <property type="entry name" value="Prot_kinase_dom"/>
</dbReference>
<dbReference type="AlphaFoldDB" id="A0AAD5UFW8"/>